<dbReference type="SUPFAM" id="SSF51905">
    <property type="entry name" value="FAD/NAD(P)-binding domain"/>
    <property type="match status" value="1"/>
</dbReference>
<dbReference type="PANTHER" id="PTHR43539">
    <property type="entry name" value="FLAVIN-BINDING MONOOXYGENASE-LIKE PROTEIN (AFU_ORTHOLOGUE AFUA_4G09220)"/>
    <property type="match status" value="1"/>
</dbReference>
<dbReference type="PRINTS" id="PR00469">
    <property type="entry name" value="PNDRDTASEII"/>
</dbReference>
<organism evidence="2 3">
    <name type="scientific">Mumia xiangluensis</name>
    <dbReference type="NCBI Taxonomy" id="1678900"/>
    <lineage>
        <taxon>Bacteria</taxon>
        <taxon>Bacillati</taxon>
        <taxon>Actinomycetota</taxon>
        <taxon>Actinomycetes</taxon>
        <taxon>Propionibacteriales</taxon>
        <taxon>Nocardioidaceae</taxon>
        <taxon>Mumia</taxon>
    </lineage>
</organism>
<dbReference type="EMBL" id="JBHSQL010000007">
    <property type="protein sequence ID" value="MFC6149926.1"/>
    <property type="molecule type" value="Genomic_DNA"/>
</dbReference>
<dbReference type="InterPro" id="IPR036188">
    <property type="entry name" value="FAD/NAD-bd_sf"/>
</dbReference>
<evidence type="ECO:0000256" key="1">
    <source>
        <dbReference type="ARBA" id="ARBA00023002"/>
    </source>
</evidence>
<dbReference type="Pfam" id="PF13738">
    <property type="entry name" value="Pyr_redox_3"/>
    <property type="match status" value="1"/>
</dbReference>
<comment type="caution">
    <text evidence="2">The sequence shown here is derived from an EMBL/GenBank/DDBJ whole genome shotgun (WGS) entry which is preliminary data.</text>
</comment>
<dbReference type="RefSeq" id="WP_205602832.1">
    <property type="nucleotide sequence ID" value="NZ_JBHSQL010000007.1"/>
</dbReference>
<accession>A0ABW1QN52</accession>
<proteinExistence type="predicted"/>
<name>A0ABW1QN52_9ACTN</name>
<keyword evidence="3" id="KW-1185">Reference proteome</keyword>
<dbReference type="Proteomes" id="UP001596097">
    <property type="component" value="Unassembled WGS sequence"/>
</dbReference>
<sequence length="375" mass="40640">MSTQGSAAQDVGTVVIGAGQAGLVMGYHLQRAGEDFVILEAAPRVGDSWRRRYDSLKLFSLPRYASLPGWRIPLRGFPTRDEMADYLEAYARRFELPVRSGEPVRRVAHDGGRFRVETDTATYLADRVVVSSGAHMRPVVPAFAAQLDPGVRQIHSLDYREPGQLAPGGVLVVGAGNSGTDVALEAAAAGHPTWIAGRHPGQVPFDIDAAPSRAVVPVVMFVFRHVLTRRTPMGRRFMAKADGHGVMLVRNKLADLDEAGVVQIGRIELVVAGRAVSSDDVVPDVSTVVWCTGSRPDHRFLGLPAAFDEDGRPLHDRGVSPVPGLYFLGLDLQYAVASSMIQGVDRDARHLLRRMRASGPARREVPESVPVRAGR</sequence>
<protein>
    <submittedName>
        <fullName evidence="2">Flavin-containing monooxygenase</fullName>
        <ecNumber evidence="2">1.14.13.-</ecNumber>
    </submittedName>
</protein>
<reference evidence="3" key="1">
    <citation type="journal article" date="2019" name="Int. J. Syst. Evol. Microbiol.">
        <title>The Global Catalogue of Microorganisms (GCM) 10K type strain sequencing project: providing services to taxonomists for standard genome sequencing and annotation.</title>
        <authorList>
            <consortium name="The Broad Institute Genomics Platform"/>
            <consortium name="The Broad Institute Genome Sequencing Center for Infectious Disease"/>
            <person name="Wu L."/>
            <person name="Ma J."/>
        </authorList>
    </citation>
    <scope>NUCLEOTIDE SEQUENCE [LARGE SCALE GENOMIC DNA]</scope>
    <source>
        <strain evidence="3">CGMCC 4.7198</strain>
    </source>
</reference>
<keyword evidence="2" id="KW-0503">Monooxygenase</keyword>
<dbReference type="InterPro" id="IPR036291">
    <property type="entry name" value="NAD(P)-bd_dom_sf"/>
</dbReference>
<dbReference type="Gene3D" id="3.50.50.60">
    <property type="entry name" value="FAD/NAD(P)-binding domain"/>
    <property type="match status" value="1"/>
</dbReference>
<dbReference type="InterPro" id="IPR050982">
    <property type="entry name" value="Auxin_biosynth/cation_transpt"/>
</dbReference>
<evidence type="ECO:0000313" key="2">
    <source>
        <dbReference type="EMBL" id="MFC6149926.1"/>
    </source>
</evidence>
<evidence type="ECO:0000313" key="3">
    <source>
        <dbReference type="Proteomes" id="UP001596097"/>
    </source>
</evidence>
<gene>
    <name evidence="2" type="ORF">ACFPYK_11015</name>
</gene>
<dbReference type="EC" id="1.14.13.-" evidence="2"/>
<keyword evidence="1 2" id="KW-0560">Oxidoreductase</keyword>
<dbReference type="GO" id="GO:0004497">
    <property type="term" value="F:monooxygenase activity"/>
    <property type="evidence" value="ECO:0007669"/>
    <property type="project" value="UniProtKB-KW"/>
</dbReference>
<dbReference type="PANTHER" id="PTHR43539:SF78">
    <property type="entry name" value="FLAVIN-CONTAINING MONOOXYGENASE"/>
    <property type="match status" value="1"/>
</dbReference>
<dbReference type="SUPFAM" id="SSF51735">
    <property type="entry name" value="NAD(P)-binding Rossmann-fold domains"/>
    <property type="match status" value="1"/>
</dbReference>
<dbReference type="PRINTS" id="PR00368">
    <property type="entry name" value="FADPNR"/>
</dbReference>